<dbReference type="PROSITE" id="PS50145">
    <property type="entry name" value="ZF_TRAF"/>
    <property type="match status" value="1"/>
</dbReference>
<organism evidence="8 9">
    <name type="scientific">Amblyomma americanum</name>
    <name type="common">Lone star tick</name>
    <dbReference type="NCBI Taxonomy" id="6943"/>
    <lineage>
        <taxon>Eukaryota</taxon>
        <taxon>Metazoa</taxon>
        <taxon>Ecdysozoa</taxon>
        <taxon>Arthropoda</taxon>
        <taxon>Chelicerata</taxon>
        <taxon>Arachnida</taxon>
        <taxon>Acari</taxon>
        <taxon>Parasitiformes</taxon>
        <taxon>Ixodida</taxon>
        <taxon>Ixodoidea</taxon>
        <taxon>Ixodidae</taxon>
        <taxon>Amblyomminae</taxon>
        <taxon>Amblyomma</taxon>
    </lineage>
</organism>
<dbReference type="GO" id="GO:0043122">
    <property type="term" value="P:regulation of canonical NF-kappaB signal transduction"/>
    <property type="evidence" value="ECO:0007669"/>
    <property type="project" value="TreeGrafter"/>
</dbReference>
<dbReference type="InterPro" id="IPR013083">
    <property type="entry name" value="Znf_RING/FYVE/PHD"/>
</dbReference>
<evidence type="ECO:0000259" key="7">
    <source>
        <dbReference type="PROSITE" id="PS50145"/>
    </source>
</evidence>
<dbReference type="PANTHER" id="PTHR10131:SF157">
    <property type="entry name" value="RECEPTOR-ASSOCIATED FACTOR, PUTATIVE-RELATED"/>
    <property type="match status" value="1"/>
</dbReference>
<dbReference type="AlphaFoldDB" id="A0AAQ4FBQ9"/>
<dbReference type="EMBL" id="JARKHS020004440">
    <property type="protein sequence ID" value="KAK8784589.1"/>
    <property type="molecule type" value="Genomic_DNA"/>
</dbReference>
<gene>
    <name evidence="8" type="ORF">V5799_009046</name>
</gene>
<evidence type="ECO:0000256" key="6">
    <source>
        <dbReference type="SAM" id="MobiDB-lite"/>
    </source>
</evidence>
<dbReference type="GO" id="GO:0008270">
    <property type="term" value="F:zinc ion binding"/>
    <property type="evidence" value="ECO:0007669"/>
    <property type="project" value="UniProtKB-KW"/>
</dbReference>
<name>A0AAQ4FBQ9_AMBAM</name>
<dbReference type="InterPro" id="IPR001293">
    <property type="entry name" value="Znf_TRAF"/>
</dbReference>
<protein>
    <recommendedName>
        <fullName evidence="7">TRAF-type domain-containing protein</fullName>
    </recommendedName>
</protein>
<feature type="coiled-coil region" evidence="5">
    <location>
        <begin position="277"/>
        <end position="343"/>
    </location>
</feature>
<feature type="region of interest" description="Disordered" evidence="6">
    <location>
        <begin position="345"/>
        <end position="364"/>
    </location>
</feature>
<reference evidence="8 9" key="1">
    <citation type="journal article" date="2023" name="Arcadia Sci">
        <title>De novo assembly of a long-read Amblyomma americanum tick genome.</title>
        <authorList>
            <person name="Chou S."/>
            <person name="Poskanzer K.E."/>
            <person name="Rollins M."/>
            <person name="Thuy-Boun P.S."/>
        </authorList>
    </citation>
    <scope>NUCLEOTIDE SEQUENCE [LARGE SCALE GENOMIC DNA]</scope>
    <source>
        <strain evidence="8">F_SG_1</strain>
        <tissue evidence="8">Salivary glands</tissue>
    </source>
</reference>
<keyword evidence="2 4" id="KW-0863">Zinc-finger</keyword>
<accession>A0AAQ4FBQ9</accession>
<evidence type="ECO:0000256" key="2">
    <source>
        <dbReference type="ARBA" id="ARBA00022771"/>
    </source>
</evidence>
<keyword evidence="9" id="KW-1185">Reference proteome</keyword>
<comment type="caution">
    <text evidence="8">The sequence shown here is derived from an EMBL/GenBank/DDBJ whole genome shotgun (WGS) entry which is preliminary data.</text>
</comment>
<evidence type="ECO:0000256" key="4">
    <source>
        <dbReference type="PROSITE-ProRule" id="PRU00207"/>
    </source>
</evidence>
<evidence type="ECO:0000256" key="1">
    <source>
        <dbReference type="ARBA" id="ARBA00022723"/>
    </source>
</evidence>
<evidence type="ECO:0000313" key="9">
    <source>
        <dbReference type="Proteomes" id="UP001321473"/>
    </source>
</evidence>
<evidence type="ECO:0000256" key="5">
    <source>
        <dbReference type="SAM" id="Coils"/>
    </source>
</evidence>
<proteinExistence type="predicted"/>
<evidence type="ECO:0000313" key="8">
    <source>
        <dbReference type="EMBL" id="KAK8784589.1"/>
    </source>
</evidence>
<dbReference type="Gene3D" id="3.30.40.10">
    <property type="entry name" value="Zinc/RING finger domain, C3HC4 (zinc finger)"/>
    <property type="match status" value="3"/>
</dbReference>
<dbReference type="FunFam" id="3.30.40.10:FF:000610">
    <property type="entry name" value="TNF receptor-associated factor"/>
    <property type="match status" value="1"/>
</dbReference>
<dbReference type="SUPFAM" id="SSF49599">
    <property type="entry name" value="TRAF domain-like"/>
    <property type="match status" value="1"/>
</dbReference>
<dbReference type="Pfam" id="PF02176">
    <property type="entry name" value="zf-TRAF"/>
    <property type="match status" value="1"/>
</dbReference>
<sequence>MISSALTVSRFTLVFTRSGGGGGGAEEAEEAGMSQTVLRGFPGLPCEVRLEFQLPLPRNLACTLCRAVCPVIYRAGCCHAFCERCKQDLMRSRPVLLCPVDGNETWTEKIVPDDTVWNSLKDFTVLCSQSIHGCRFSDTVAAFKNHIRDCPYMKKRCPLCEEDVLSKDLFSHLGSVCAKRPLACDHCGLNFHKELLNDHKANCPEKLVICEYCGADGLLLGELPLHYEECELKPWCCTMKDYGCTFEGPRKSLLEHLTFEDHIHIIVTHFKELSVVNKEQQEEIGHLNVQLDALTKAVKEGNRRVSTTLQTISRALHAQQEENRKLKAKLDDLSRMIEQKTIHPIPSSKMDGTTTTHHRIPGDGTIERVTYPRFVEAGVVSRPVSARGTSSSSAAAGAAVGIPTVSMMAPSSTRVGRQHHST</sequence>
<dbReference type="PANTHER" id="PTHR10131">
    <property type="entry name" value="TNF RECEPTOR ASSOCIATED FACTOR"/>
    <property type="match status" value="1"/>
</dbReference>
<dbReference type="Proteomes" id="UP001321473">
    <property type="component" value="Unassembled WGS sequence"/>
</dbReference>
<keyword evidence="5" id="KW-0175">Coiled coil</keyword>
<keyword evidence="1 4" id="KW-0479">Metal-binding</keyword>
<keyword evidence="3 4" id="KW-0862">Zinc</keyword>
<feature type="domain" description="TRAF-type" evidence="7">
    <location>
        <begin position="171"/>
        <end position="213"/>
    </location>
</feature>
<feature type="zinc finger region" description="TRAF-type" evidence="4">
    <location>
        <begin position="171"/>
        <end position="213"/>
    </location>
</feature>
<evidence type="ECO:0000256" key="3">
    <source>
        <dbReference type="ARBA" id="ARBA00022833"/>
    </source>
</evidence>